<organism evidence="1 2">
    <name type="scientific">Adhaeribacter soli</name>
    <dbReference type="NCBI Taxonomy" id="2607655"/>
    <lineage>
        <taxon>Bacteria</taxon>
        <taxon>Pseudomonadati</taxon>
        <taxon>Bacteroidota</taxon>
        <taxon>Cytophagia</taxon>
        <taxon>Cytophagales</taxon>
        <taxon>Hymenobacteraceae</taxon>
        <taxon>Adhaeribacter</taxon>
    </lineage>
</organism>
<dbReference type="RefSeq" id="WP_150903442.1">
    <property type="nucleotide sequence ID" value="NZ_VTWT01000004.1"/>
</dbReference>
<comment type="caution">
    <text evidence="1">The sequence shown here is derived from an EMBL/GenBank/DDBJ whole genome shotgun (WGS) entry which is preliminary data.</text>
</comment>
<dbReference type="AlphaFoldDB" id="A0A5N1J150"/>
<reference evidence="1 2" key="1">
    <citation type="submission" date="2019-09" db="EMBL/GenBank/DDBJ databases">
        <title>Genome sequence of Adhaeribacter sp. M2.</title>
        <authorList>
            <person name="Srinivasan S."/>
        </authorList>
    </citation>
    <scope>NUCLEOTIDE SEQUENCE [LARGE SCALE GENOMIC DNA]</scope>
    <source>
        <strain evidence="1 2">M2</strain>
    </source>
</reference>
<name>A0A5N1J150_9BACT</name>
<evidence type="ECO:0000313" key="1">
    <source>
        <dbReference type="EMBL" id="KAA9338809.1"/>
    </source>
</evidence>
<accession>A0A5N1J150</accession>
<evidence type="ECO:0000313" key="2">
    <source>
        <dbReference type="Proteomes" id="UP000326570"/>
    </source>
</evidence>
<gene>
    <name evidence="1" type="ORF">F0P94_08415</name>
</gene>
<protein>
    <submittedName>
        <fullName evidence="1">Uncharacterized protein</fullName>
    </submittedName>
</protein>
<dbReference type="Proteomes" id="UP000326570">
    <property type="component" value="Unassembled WGS sequence"/>
</dbReference>
<dbReference type="EMBL" id="VTWT01000004">
    <property type="protein sequence ID" value="KAA9338809.1"/>
    <property type="molecule type" value="Genomic_DNA"/>
</dbReference>
<sequence>MFYDINSALQEQLLHLPETGMGYQVFTGFQEGDYVQRKFVALNAKLAFRAVNENDFIFLRHQPLLERIEIIAARSPYLNLTNISNIHILQEANKVGYANERSTAKTGAIHQRREFTDGTETFVRLSAYQNDRRIDKVNNCLLPGSFTTTIDDYLLCKSRGLNPVSRYALPNDETIKWAFYIMPTKADPLQRGIVEPANGHIGGGKEIYFENGTSKNTFLKETVY</sequence>
<proteinExistence type="predicted"/>
<keyword evidence="2" id="KW-1185">Reference proteome</keyword>